<evidence type="ECO:0000256" key="1">
    <source>
        <dbReference type="SAM" id="Phobius"/>
    </source>
</evidence>
<keyword evidence="3" id="KW-1185">Reference proteome</keyword>
<keyword evidence="1" id="KW-0472">Membrane</keyword>
<keyword evidence="1" id="KW-1133">Transmembrane helix</keyword>
<evidence type="ECO:0000313" key="3">
    <source>
        <dbReference type="Proteomes" id="UP000181898"/>
    </source>
</evidence>
<evidence type="ECO:0000313" key="2">
    <source>
        <dbReference type="EMBL" id="APG65277.1"/>
    </source>
</evidence>
<protein>
    <submittedName>
        <fullName evidence="2">Uncharacterized protein</fullName>
    </submittedName>
</protein>
<dbReference type="OrthoDB" id="1203036at2"/>
<proteinExistence type="predicted"/>
<sequence length="80" mass="9369">MDTNFNQLQIEYLGTKKVSSFFKLISICLILIFAFVPLAEFINGLDYHYIESYPVRSCIVGWENYYQPKPLQFNSLPPIK</sequence>
<gene>
    <name evidence="2" type="ORF">LPB136_07905</name>
</gene>
<accession>A0A1L3JJJ1</accession>
<name>A0A1L3JJJ1_9FLAO</name>
<dbReference type="RefSeq" id="WP_072555743.1">
    <property type="nucleotide sequence ID" value="NZ_CP018155.1"/>
</dbReference>
<dbReference type="AlphaFoldDB" id="A0A1L3JJJ1"/>
<keyword evidence="1" id="KW-0812">Transmembrane</keyword>
<dbReference type="Proteomes" id="UP000181898">
    <property type="component" value="Chromosome"/>
</dbReference>
<organism evidence="2 3">
    <name type="scientific">Tenacibaculum todarodis</name>
    <dbReference type="NCBI Taxonomy" id="1850252"/>
    <lineage>
        <taxon>Bacteria</taxon>
        <taxon>Pseudomonadati</taxon>
        <taxon>Bacteroidota</taxon>
        <taxon>Flavobacteriia</taxon>
        <taxon>Flavobacteriales</taxon>
        <taxon>Flavobacteriaceae</taxon>
        <taxon>Tenacibaculum</taxon>
    </lineage>
</organism>
<feature type="transmembrane region" description="Helical" evidence="1">
    <location>
        <begin position="21"/>
        <end position="39"/>
    </location>
</feature>
<dbReference type="KEGG" id="ten:LPB136_07905"/>
<dbReference type="EMBL" id="CP018155">
    <property type="protein sequence ID" value="APG65277.1"/>
    <property type="molecule type" value="Genomic_DNA"/>
</dbReference>
<reference evidence="2 3" key="1">
    <citation type="submission" date="2016-11" db="EMBL/GenBank/DDBJ databases">
        <title>Tenacibaculum sp. LPB0136, isolated from marine environment.</title>
        <authorList>
            <person name="Kim E."/>
            <person name="Yi H."/>
        </authorList>
    </citation>
    <scope>NUCLEOTIDE SEQUENCE [LARGE SCALE GENOMIC DNA]</scope>
    <source>
        <strain evidence="2 3">LPB0136</strain>
    </source>
</reference>